<dbReference type="RefSeq" id="XP_010430138.1">
    <property type="nucleotide sequence ID" value="XM_010431836.2"/>
</dbReference>
<evidence type="ECO:0000313" key="7">
    <source>
        <dbReference type="RefSeq" id="XP_010430138.1"/>
    </source>
</evidence>
<dbReference type="Pfam" id="PF01501">
    <property type="entry name" value="Glyco_transf_8"/>
    <property type="match status" value="1"/>
</dbReference>
<evidence type="ECO:0000313" key="6">
    <source>
        <dbReference type="Proteomes" id="UP000694864"/>
    </source>
</evidence>
<keyword evidence="4" id="KW-0808">Transferase</keyword>
<organism evidence="6 7">
    <name type="scientific">Camelina sativa</name>
    <name type="common">False flax</name>
    <name type="synonym">Myagrum sativum</name>
    <dbReference type="NCBI Taxonomy" id="90675"/>
    <lineage>
        <taxon>Eukaryota</taxon>
        <taxon>Viridiplantae</taxon>
        <taxon>Streptophyta</taxon>
        <taxon>Embryophyta</taxon>
        <taxon>Tracheophyta</taxon>
        <taxon>Spermatophyta</taxon>
        <taxon>Magnoliopsida</taxon>
        <taxon>eudicotyledons</taxon>
        <taxon>Gunneridae</taxon>
        <taxon>Pentapetalae</taxon>
        <taxon>rosids</taxon>
        <taxon>malvids</taxon>
        <taxon>Brassicales</taxon>
        <taxon>Brassicaceae</taxon>
        <taxon>Camelineae</taxon>
        <taxon>Camelina</taxon>
    </lineage>
</organism>
<dbReference type="InterPro" id="IPR035979">
    <property type="entry name" value="RBD_domain_sf"/>
</dbReference>
<dbReference type="SUPFAM" id="SSF54928">
    <property type="entry name" value="RNA-binding domain, RBD"/>
    <property type="match status" value="1"/>
</dbReference>
<keyword evidence="3 5" id="KW-0328">Glycosyltransferase</keyword>
<dbReference type="InterPro" id="IPR002495">
    <property type="entry name" value="Glyco_trans_8"/>
</dbReference>
<keyword evidence="5" id="KW-0961">Cell wall biogenesis/degradation</keyword>
<keyword evidence="5" id="KW-0333">Golgi apparatus</keyword>
<accession>A0ABM0TRF8</accession>
<comment type="similarity">
    <text evidence="2 5">Belongs to the glycosyltransferase 8 family.</text>
</comment>
<keyword evidence="6" id="KW-1185">Reference proteome</keyword>
<protein>
    <recommendedName>
        <fullName evidence="5">Hexosyltransferase</fullName>
        <ecNumber evidence="5">2.4.1.-</ecNumber>
    </recommendedName>
</protein>
<evidence type="ECO:0000256" key="2">
    <source>
        <dbReference type="ARBA" id="ARBA00006351"/>
    </source>
</evidence>
<dbReference type="PANTHER" id="PTHR32116:SF12">
    <property type="entry name" value="GALACTURONOSYLTRANSFERASE 7-RELATED"/>
    <property type="match status" value="1"/>
</dbReference>
<dbReference type="GeneID" id="104714459"/>
<evidence type="ECO:0000256" key="5">
    <source>
        <dbReference type="RuleBase" id="RU362027"/>
    </source>
</evidence>
<dbReference type="InterPro" id="IPR029044">
    <property type="entry name" value="Nucleotide-diphossugar_trans"/>
</dbReference>
<sequence length="116" mass="13307">MASADFEFRCFVGGLGWDTDDRALETPFSQYGDVVDSKASLLTFQDQVYALDDKWALSGLGYDHYVNAQAIKNAAVLHYNGNMKPWLEVGIPKHKNYWRKHMNREDRFLSDCNVNP</sequence>
<dbReference type="SUPFAM" id="SSF53448">
    <property type="entry name" value="Nucleotide-diphospho-sugar transferases"/>
    <property type="match status" value="1"/>
</dbReference>
<dbReference type="PANTHER" id="PTHR32116">
    <property type="entry name" value="GALACTURONOSYLTRANSFERASE 4-RELATED"/>
    <property type="match status" value="1"/>
</dbReference>
<name>A0ABM0TRF8_CAMSA</name>
<dbReference type="EC" id="2.4.1.-" evidence="5"/>
<proteinExistence type="inferred from homology"/>
<evidence type="ECO:0000256" key="1">
    <source>
        <dbReference type="ARBA" id="ARBA00004877"/>
    </source>
</evidence>
<reference evidence="7" key="2">
    <citation type="submission" date="2025-08" db="UniProtKB">
        <authorList>
            <consortium name="RefSeq"/>
        </authorList>
    </citation>
    <scope>IDENTIFICATION</scope>
    <source>
        <tissue evidence="7">Leaf</tissue>
    </source>
</reference>
<reference evidence="6" key="1">
    <citation type="journal article" date="2014" name="Nat. Commun.">
        <title>The emerging biofuel crop Camelina sativa retains a highly undifferentiated hexaploid genome structure.</title>
        <authorList>
            <person name="Kagale S."/>
            <person name="Koh C."/>
            <person name="Nixon J."/>
            <person name="Bollina V."/>
            <person name="Clarke W.E."/>
            <person name="Tuteja R."/>
            <person name="Spillane C."/>
            <person name="Robinson S.J."/>
            <person name="Links M.G."/>
            <person name="Clarke C."/>
            <person name="Higgins E.E."/>
            <person name="Huebert T."/>
            <person name="Sharpe A.G."/>
            <person name="Parkin I.A."/>
        </authorList>
    </citation>
    <scope>NUCLEOTIDE SEQUENCE [LARGE SCALE GENOMIC DNA]</scope>
    <source>
        <strain evidence="6">cv. DH55</strain>
    </source>
</reference>
<comment type="subcellular location">
    <subcellularLocation>
        <location evidence="5">Golgi apparatus membrane</location>
        <topology evidence="5">Single-pass type II membrane protein</topology>
    </subcellularLocation>
</comment>
<dbReference type="Proteomes" id="UP000694864">
    <property type="component" value="Chromosome 2"/>
</dbReference>
<dbReference type="Gene3D" id="3.90.550.10">
    <property type="entry name" value="Spore Coat Polysaccharide Biosynthesis Protein SpsA, Chain A"/>
    <property type="match status" value="1"/>
</dbReference>
<comment type="pathway">
    <text evidence="1 5">Glycan metabolism; pectin biosynthesis.</text>
</comment>
<gene>
    <name evidence="7" type="primary">LOC104714459</name>
</gene>
<evidence type="ECO:0000256" key="4">
    <source>
        <dbReference type="ARBA" id="ARBA00022679"/>
    </source>
</evidence>
<evidence type="ECO:0000256" key="3">
    <source>
        <dbReference type="ARBA" id="ARBA00022676"/>
    </source>
</evidence>
<dbReference type="InterPro" id="IPR029993">
    <property type="entry name" value="GAUT"/>
</dbReference>